<dbReference type="EMBL" id="CP001140">
    <property type="protein sequence ID" value="ACL11737.1"/>
    <property type="molecule type" value="Genomic_DNA"/>
</dbReference>
<gene>
    <name evidence="4" type="primary">rpl10e</name>
    <name evidence="5" type="ordered locus">DKAM_1411</name>
</gene>
<sequence length="178" mass="19818">MIKNMPIRPARCYTHFSGPPYTRKEYIPGVPQPKITKFEMGNPKLDYDYELALVVEEAGQIRHNALEAARVMALKKLSVDAGENNFYLKVKPYPHHVIRENKMMAFAGADRLQDGMRLSFGKPIGTAARVSPGQEVIVIRVKAEHAKIGKEALKIAASKLPLPTRVIVKPLKPGLPPL</sequence>
<dbReference type="GO" id="GO:0003735">
    <property type="term" value="F:structural constituent of ribosome"/>
    <property type="evidence" value="ECO:0007669"/>
    <property type="project" value="InterPro"/>
</dbReference>
<dbReference type="InterPro" id="IPR036920">
    <property type="entry name" value="Ribosomal_uL16_sf"/>
</dbReference>
<dbReference type="InterPro" id="IPR022981">
    <property type="entry name" value="Ribosomal_uL16_arc"/>
</dbReference>
<evidence type="ECO:0000313" key="6">
    <source>
        <dbReference type="Proteomes" id="UP000006903"/>
    </source>
</evidence>
<accession>B8D6K6</accession>
<dbReference type="AlphaFoldDB" id="B8D6K6"/>
<dbReference type="STRING" id="490899.DKAM_1411"/>
<dbReference type="InterPro" id="IPR018255">
    <property type="entry name" value="Ribosomal_uL16_CS_euk_arc"/>
</dbReference>
<evidence type="ECO:0000256" key="4">
    <source>
        <dbReference type="HAMAP-Rule" id="MF_00448"/>
    </source>
</evidence>
<dbReference type="PANTHER" id="PTHR11726">
    <property type="entry name" value="60S RIBOSOMAL PROTEIN L10"/>
    <property type="match status" value="1"/>
</dbReference>
<dbReference type="eggNOG" id="arCOG04113">
    <property type="taxonomic scope" value="Archaea"/>
</dbReference>
<evidence type="ECO:0000256" key="2">
    <source>
        <dbReference type="ARBA" id="ARBA00022980"/>
    </source>
</evidence>
<comment type="similarity">
    <text evidence="1 4">Belongs to the universal ribosomal protein uL16 family.</text>
</comment>
<dbReference type="HOGENOM" id="CLU_084051_0_2_2"/>
<dbReference type="GO" id="GO:1990904">
    <property type="term" value="C:ribonucleoprotein complex"/>
    <property type="evidence" value="ECO:0007669"/>
    <property type="project" value="UniProtKB-KW"/>
</dbReference>
<name>B8D6K6_DESA1</name>
<dbReference type="NCBIfam" id="NF003239">
    <property type="entry name" value="PRK04199.1-4"/>
    <property type="match status" value="1"/>
</dbReference>
<dbReference type="CDD" id="cd01433">
    <property type="entry name" value="Ribosomal_L16_L10e"/>
    <property type="match status" value="1"/>
</dbReference>
<dbReference type="Proteomes" id="UP000006903">
    <property type="component" value="Chromosome"/>
</dbReference>
<dbReference type="HAMAP" id="MF_00448">
    <property type="entry name" value="Ribosomal_uL16_arch"/>
    <property type="match status" value="1"/>
</dbReference>
<dbReference type="Pfam" id="PF00252">
    <property type="entry name" value="Ribosomal_L16"/>
    <property type="match status" value="1"/>
</dbReference>
<evidence type="ECO:0000313" key="5">
    <source>
        <dbReference type="EMBL" id="ACL11737.1"/>
    </source>
</evidence>
<dbReference type="PROSITE" id="PS01257">
    <property type="entry name" value="RIBOSOMAL_L10E"/>
    <property type="match status" value="1"/>
</dbReference>
<reference evidence="5 6" key="1">
    <citation type="journal article" date="2009" name="J. Bacteriol.">
        <title>Complete genome sequence of the anaerobic, protein-degrading hyperthermophilic crenarchaeon Desulfurococcus kamchatkensis.</title>
        <authorList>
            <person name="Ravin N.V."/>
            <person name="Mardanov A.V."/>
            <person name="Beletsky A.V."/>
            <person name="Kublanov I.V."/>
            <person name="Kolganova T.V."/>
            <person name="Lebedinsky A.V."/>
            <person name="Chernyh N.A."/>
            <person name="Bonch-Osmolovskaya E.A."/>
            <person name="Skryabin K.G."/>
        </authorList>
    </citation>
    <scope>NUCLEOTIDE SEQUENCE [LARGE SCALE GENOMIC DNA]</scope>
    <source>
        <strain evidence="6">DSM 18924 / JCM 16383 / VKM B-2413 / 1221n</strain>
    </source>
</reference>
<evidence type="ECO:0000256" key="1">
    <source>
        <dbReference type="ARBA" id="ARBA00008931"/>
    </source>
</evidence>
<evidence type="ECO:0000256" key="3">
    <source>
        <dbReference type="ARBA" id="ARBA00023274"/>
    </source>
</evidence>
<dbReference type="KEGG" id="dka:DKAM_1411"/>
<dbReference type="InterPro" id="IPR001197">
    <property type="entry name" value="Ribosomal_uL16_euk_arch"/>
</dbReference>
<keyword evidence="3 4" id="KW-0687">Ribonucleoprotein</keyword>
<keyword evidence="2 4" id="KW-0689">Ribosomal protein</keyword>
<dbReference type="GO" id="GO:0005840">
    <property type="term" value="C:ribosome"/>
    <property type="evidence" value="ECO:0007669"/>
    <property type="project" value="UniProtKB-KW"/>
</dbReference>
<dbReference type="InterPro" id="IPR016180">
    <property type="entry name" value="Ribosomal_uL16_dom"/>
</dbReference>
<dbReference type="SUPFAM" id="SSF54686">
    <property type="entry name" value="Ribosomal protein L16p/L10e"/>
    <property type="match status" value="1"/>
</dbReference>
<dbReference type="NCBIfam" id="NF003236">
    <property type="entry name" value="PRK04199.1-1"/>
    <property type="match status" value="1"/>
</dbReference>
<dbReference type="GO" id="GO:0006412">
    <property type="term" value="P:translation"/>
    <property type="evidence" value="ECO:0007669"/>
    <property type="project" value="UniProtKB-UniRule"/>
</dbReference>
<dbReference type="InterPro" id="IPR047873">
    <property type="entry name" value="Ribosomal_uL16"/>
</dbReference>
<dbReference type="PIRSF" id="PIRSF005590">
    <property type="entry name" value="Ribosomal_L10"/>
    <property type="match status" value="1"/>
</dbReference>
<proteinExistence type="inferred from homology"/>
<dbReference type="Gene3D" id="3.90.1170.10">
    <property type="entry name" value="Ribosomal protein L10e/L16"/>
    <property type="match status" value="1"/>
</dbReference>
<protein>
    <recommendedName>
        <fullName evidence="4">Large ribosomal subunit protein uL16</fullName>
    </recommendedName>
</protein>
<organism evidence="5 6">
    <name type="scientific">Desulfurococcus amylolyticus (strain DSM 18924 / JCM 16383 / VKM B-2413 / 1221n)</name>
    <name type="common">Desulfurococcus kamchatkensis</name>
    <dbReference type="NCBI Taxonomy" id="490899"/>
    <lineage>
        <taxon>Archaea</taxon>
        <taxon>Thermoproteota</taxon>
        <taxon>Thermoprotei</taxon>
        <taxon>Desulfurococcales</taxon>
        <taxon>Desulfurococcaceae</taxon>
        <taxon>Desulfurococcus</taxon>
    </lineage>
</organism>